<dbReference type="PANTHER" id="PTHR11106">
    <property type="entry name" value="GANGLIOSIDE INDUCED DIFFERENTIATION ASSOCIATED PROTEIN 2-RELATED"/>
    <property type="match status" value="1"/>
</dbReference>
<keyword evidence="3" id="KW-1185">Reference proteome</keyword>
<proteinExistence type="predicted"/>
<dbReference type="CDD" id="cd02908">
    <property type="entry name" value="Macro_OAADPr_deacetylase"/>
    <property type="match status" value="1"/>
</dbReference>
<name>A0AAV9IRX3_CYACA</name>
<dbReference type="AlphaFoldDB" id="A0AAV9IRX3"/>
<evidence type="ECO:0000313" key="3">
    <source>
        <dbReference type="Proteomes" id="UP001301350"/>
    </source>
</evidence>
<feature type="domain" description="Macro" evidence="1">
    <location>
        <begin position="15"/>
        <end position="213"/>
    </location>
</feature>
<comment type="caution">
    <text evidence="2">The sequence shown here is derived from an EMBL/GenBank/DDBJ whole genome shotgun (WGS) entry which is preliminary data.</text>
</comment>
<gene>
    <name evidence="2" type="ORF">CDCA_CDCA03G1028</name>
</gene>
<sequence>MWRRIPAALAPHAAIFRFRPPVSPQVRLAVQKCDITREEVDAVVNAANERMLGGGGVDGAIHRAAGPQLREACARVPEVRAGVRCPTGQAVPIRIDWPRAPNGNKPATLRGVSYIINTVGPVYRNDAESAPLLRSAYQNSIRAAAAQRCRSVAFPAISCGVYGYPLDKAADEALRAIADELAAGAQEVVTDVRFCLFNDEALEAWLEASERAHLERAPAE</sequence>
<dbReference type="PANTHER" id="PTHR11106:SF27">
    <property type="entry name" value="MACRO DOMAIN-CONTAINING PROTEIN"/>
    <property type="match status" value="1"/>
</dbReference>
<dbReference type="PROSITE" id="PS51154">
    <property type="entry name" value="MACRO"/>
    <property type="match status" value="1"/>
</dbReference>
<dbReference type="Proteomes" id="UP001301350">
    <property type="component" value="Unassembled WGS sequence"/>
</dbReference>
<dbReference type="SMART" id="SM00506">
    <property type="entry name" value="A1pp"/>
    <property type="match status" value="1"/>
</dbReference>
<dbReference type="InterPro" id="IPR043472">
    <property type="entry name" value="Macro_dom-like"/>
</dbReference>
<dbReference type="SUPFAM" id="SSF52949">
    <property type="entry name" value="Macro domain-like"/>
    <property type="match status" value="1"/>
</dbReference>
<dbReference type="Pfam" id="PF01661">
    <property type="entry name" value="Macro"/>
    <property type="match status" value="1"/>
</dbReference>
<dbReference type="EMBL" id="JANCYW010000003">
    <property type="protein sequence ID" value="KAK4535003.1"/>
    <property type="molecule type" value="Genomic_DNA"/>
</dbReference>
<evidence type="ECO:0000313" key="2">
    <source>
        <dbReference type="EMBL" id="KAK4535003.1"/>
    </source>
</evidence>
<protein>
    <recommendedName>
        <fullName evidence="1">Macro domain-containing protein</fullName>
    </recommendedName>
</protein>
<reference evidence="2 3" key="1">
    <citation type="submission" date="2022-07" db="EMBL/GenBank/DDBJ databases">
        <title>Genome-wide signatures of adaptation to extreme environments.</title>
        <authorList>
            <person name="Cho C.H."/>
            <person name="Yoon H.S."/>
        </authorList>
    </citation>
    <scope>NUCLEOTIDE SEQUENCE [LARGE SCALE GENOMIC DNA]</scope>
    <source>
        <strain evidence="2 3">DBV 063 E5</strain>
    </source>
</reference>
<dbReference type="Gene3D" id="3.40.220.10">
    <property type="entry name" value="Leucine Aminopeptidase, subunit E, domain 1"/>
    <property type="match status" value="1"/>
</dbReference>
<accession>A0AAV9IRX3</accession>
<dbReference type="InterPro" id="IPR002589">
    <property type="entry name" value="Macro_dom"/>
</dbReference>
<organism evidence="2 3">
    <name type="scientific">Cyanidium caldarium</name>
    <name type="common">Red alga</name>
    <dbReference type="NCBI Taxonomy" id="2771"/>
    <lineage>
        <taxon>Eukaryota</taxon>
        <taxon>Rhodophyta</taxon>
        <taxon>Bangiophyceae</taxon>
        <taxon>Cyanidiales</taxon>
        <taxon>Cyanidiaceae</taxon>
        <taxon>Cyanidium</taxon>
    </lineage>
</organism>
<evidence type="ECO:0000259" key="1">
    <source>
        <dbReference type="PROSITE" id="PS51154"/>
    </source>
</evidence>